<evidence type="ECO:0000256" key="1">
    <source>
        <dbReference type="SAM" id="Phobius"/>
    </source>
</evidence>
<feature type="non-terminal residue" evidence="2">
    <location>
        <position position="1"/>
    </location>
</feature>
<keyword evidence="1" id="KW-0812">Transmembrane</keyword>
<keyword evidence="1" id="KW-1133">Transmembrane helix</keyword>
<feature type="transmembrane region" description="Helical" evidence="1">
    <location>
        <begin position="195"/>
        <end position="219"/>
    </location>
</feature>
<sequence length="239" mass="27627">PRFLQAQRSTLVADISFSVVSQSEFFRVNDDECLRDKDFDHDDPTRNDPYRPTWEALSKKSTELLLKTLEPRAVFNGHTHRGCKKSRGIRNIPEKSNSRWAWEVDGRNLIFFILLLIAFGERPLVRVDTSCIFLGVHCQFVLMAQRRQAKFPFGNGFRETCEFSTVIRGFKCSTRCLQVLVDVCHLPHESTVLRLYIVVAIILAAWLLRSLVPIVKSLFLRTRRIRYRSPSGEKLIKSG</sequence>
<evidence type="ECO:0000313" key="2">
    <source>
        <dbReference type="EMBL" id="RCN48879.1"/>
    </source>
</evidence>
<dbReference type="Proteomes" id="UP000252519">
    <property type="component" value="Unassembled WGS sequence"/>
</dbReference>
<comment type="caution">
    <text evidence="2">The sequence shown here is derived from an EMBL/GenBank/DDBJ whole genome shotgun (WGS) entry which is preliminary data.</text>
</comment>
<organism evidence="2 3">
    <name type="scientific">Ancylostoma caninum</name>
    <name type="common">Dog hookworm</name>
    <dbReference type="NCBI Taxonomy" id="29170"/>
    <lineage>
        <taxon>Eukaryota</taxon>
        <taxon>Metazoa</taxon>
        <taxon>Ecdysozoa</taxon>
        <taxon>Nematoda</taxon>
        <taxon>Chromadorea</taxon>
        <taxon>Rhabditida</taxon>
        <taxon>Rhabditina</taxon>
        <taxon>Rhabditomorpha</taxon>
        <taxon>Strongyloidea</taxon>
        <taxon>Ancylostomatidae</taxon>
        <taxon>Ancylostomatinae</taxon>
        <taxon>Ancylostoma</taxon>
    </lineage>
</organism>
<protein>
    <recommendedName>
        <fullName evidence="4">Calcineurin-like phosphoesterase domain-containing protein</fullName>
    </recommendedName>
</protein>
<evidence type="ECO:0008006" key="4">
    <source>
        <dbReference type="Google" id="ProtNLM"/>
    </source>
</evidence>
<dbReference type="STRING" id="29170.A0A368GZV3"/>
<keyword evidence="1" id="KW-0472">Membrane</keyword>
<reference evidence="2 3" key="1">
    <citation type="submission" date="2014-10" db="EMBL/GenBank/DDBJ databases">
        <title>Draft genome of the hookworm Ancylostoma caninum.</title>
        <authorList>
            <person name="Mitreva M."/>
        </authorList>
    </citation>
    <scope>NUCLEOTIDE SEQUENCE [LARGE SCALE GENOMIC DNA]</scope>
    <source>
        <strain evidence="2 3">Baltimore</strain>
    </source>
</reference>
<dbReference type="AlphaFoldDB" id="A0A368GZV3"/>
<name>A0A368GZV3_ANCCA</name>
<gene>
    <name evidence="2" type="ORF">ANCCAN_04988</name>
</gene>
<accession>A0A368GZV3</accession>
<dbReference type="EMBL" id="JOJR01000041">
    <property type="protein sequence ID" value="RCN48879.1"/>
    <property type="molecule type" value="Genomic_DNA"/>
</dbReference>
<proteinExistence type="predicted"/>
<keyword evidence="3" id="KW-1185">Reference proteome</keyword>
<dbReference type="OrthoDB" id="9984693at2759"/>
<evidence type="ECO:0000313" key="3">
    <source>
        <dbReference type="Proteomes" id="UP000252519"/>
    </source>
</evidence>